<name>A0AA38FX64_TAXCH</name>
<accession>A0AA38FX64</accession>
<evidence type="ECO:0000256" key="1">
    <source>
        <dbReference type="SAM" id="MobiDB-lite"/>
    </source>
</evidence>
<evidence type="ECO:0000313" key="3">
    <source>
        <dbReference type="Proteomes" id="UP000824469"/>
    </source>
</evidence>
<evidence type="ECO:0000313" key="2">
    <source>
        <dbReference type="EMBL" id="KAH9311670.1"/>
    </source>
</evidence>
<gene>
    <name evidence="2" type="ORF">KI387_026705</name>
</gene>
<dbReference type="EMBL" id="JAHRHJ020000006">
    <property type="protein sequence ID" value="KAH9311670.1"/>
    <property type="molecule type" value="Genomic_DNA"/>
</dbReference>
<sequence length="58" mass="5961">MRGEVDAGQSEGAEGVVGRTSKNAGRTSKSAGRTSKKRGSQKHSVGHEGSAKSWKGFG</sequence>
<feature type="region of interest" description="Disordered" evidence="1">
    <location>
        <begin position="1"/>
        <end position="58"/>
    </location>
</feature>
<dbReference type="Proteomes" id="UP000824469">
    <property type="component" value="Unassembled WGS sequence"/>
</dbReference>
<proteinExistence type="predicted"/>
<feature type="non-terminal residue" evidence="2">
    <location>
        <position position="58"/>
    </location>
</feature>
<reference evidence="2 3" key="1">
    <citation type="journal article" date="2021" name="Nat. Plants">
        <title>The Taxus genome provides insights into paclitaxel biosynthesis.</title>
        <authorList>
            <person name="Xiong X."/>
            <person name="Gou J."/>
            <person name="Liao Q."/>
            <person name="Li Y."/>
            <person name="Zhou Q."/>
            <person name="Bi G."/>
            <person name="Li C."/>
            <person name="Du R."/>
            <person name="Wang X."/>
            <person name="Sun T."/>
            <person name="Guo L."/>
            <person name="Liang H."/>
            <person name="Lu P."/>
            <person name="Wu Y."/>
            <person name="Zhang Z."/>
            <person name="Ro D.K."/>
            <person name="Shang Y."/>
            <person name="Huang S."/>
            <person name="Yan J."/>
        </authorList>
    </citation>
    <scope>NUCLEOTIDE SEQUENCE [LARGE SCALE GENOMIC DNA]</scope>
    <source>
        <strain evidence="2">Ta-2019</strain>
    </source>
</reference>
<keyword evidence="3" id="KW-1185">Reference proteome</keyword>
<comment type="caution">
    <text evidence="2">The sequence shown here is derived from an EMBL/GenBank/DDBJ whole genome shotgun (WGS) entry which is preliminary data.</text>
</comment>
<protein>
    <submittedName>
        <fullName evidence="2">Uncharacterized protein</fullName>
    </submittedName>
</protein>
<organism evidence="2 3">
    <name type="scientific">Taxus chinensis</name>
    <name type="common">Chinese yew</name>
    <name type="synonym">Taxus wallichiana var. chinensis</name>
    <dbReference type="NCBI Taxonomy" id="29808"/>
    <lineage>
        <taxon>Eukaryota</taxon>
        <taxon>Viridiplantae</taxon>
        <taxon>Streptophyta</taxon>
        <taxon>Embryophyta</taxon>
        <taxon>Tracheophyta</taxon>
        <taxon>Spermatophyta</taxon>
        <taxon>Pinopsida</taxon>
        <taxon>Pinidae</taxon>
        <taxon>Conifers II</taxon>
        <taxon>Cupressales</taxon>
        <taxon>Taxaceae</taxon>
        <taxon>Taxus</taxon>
    </lineage>
</organism>
<feature type="compositionally biased region" description="Polar residues" evidence="1">
    <location>
        <begin position="20"/>
        <end position="33"/>
    </location>
</feature>
<dbReference type="AlphaFoldDB" id="A0AA38FX64"/>